<evidence type="ECO:0000256" key="3">
    <source>
        <dbReference type="ARBA" id="ARBA00022448"/>
    </source>
</evidence>
<keyword evidence="4" id="KW-1003">Cell membrane</keyword>
<evidence type="ECO:0000256" key="9">
    <source>
        <dbReference type="ARBA" id="ARBA00022989"/>
    </source>
</evidence>
<keyword evidence="6 13" id="KW-0812">Transmembrane</keyword>
<evidence type="ECO:0000256" key="7">
    <source>
        <dbReference type="ARBA" id="ARBA00022723"/>
    </source>
</evidence>
<dbReference type="RefSeq" id="WP_013463291.1">
    <property type="nucleotide sequence ID" value="NZ_BJXY01000015.1"/>
</dbReference>
<dbReference type="EMBL" id="BSNE01000020">
    <property type="protein sequence ID" value="GLQ04365.1"/>
    <property type="molecule type" value="Genomic_DNA"/>
</dbReference>
<name>A0AA37S6V4_9GAMM</name>
<keyword evidence="5" id="KW-0349">Heme</keyword>
<feature type="transmembrane region" description="Helical" evidence="13">
    <location>
        <begin position="142"/>
        <end position="163"/>
    </location>
</feature>
<evidence type="ECO:0000256" key="13">
    <source>
        <dbReference type="SAM" id="Phobius"/>
    </source>
</evidence>
<dbReference type="InterPro" id="IPR011577">
    <property type="entry name" value="Cyt_b561_bac/Ni-Hgenase"/>
</dbReference>
<keyword evidence="3" id="KW-0813">Transport</keyword>
<dbReference type="GO" id="GO:0020037">
    <property type="term" value="F:heme binding"/>
    <property type="evidence" value="ECO:0007669"/>
    <property type="project" value="TreeGrafter"/>
</dbReference>
<dbReference type="PANTHER" id="PTHR30529">
    <property type="entry name" value="CYTOCHROME B561"/>
    <property type="match status" value="1"/>
</dbReference>
<evidence type="ECO:0000313" key="15">
    <source>
        <dbReference type="EMBL" id="GLQ04365.1"/>
    </source>
</evidence>
<dbReference type="AlphaFoldDB" id="A0AA37S6V4"/>
<dbReference type="Proteomes" id="UP001161408">
    <property type="component" value="Unassembled WGS sequence"/>
</dbReference>
<evidence type="ECO:0000256" key="10">
    <source>
        <dbReference type="ARBA" id="ARBA00023004"/>
    </source>
</evidence>
<evidence type="ECO:0000256" key="1">
    <source>
        <dbReference type="ARBA" id="ARBA00001970"/>
    </source>
</evidence>
<keyword evidence="8" id="KW-0249">Electron transport</keyword>
<reference evidence="15" key="1">
    <citation type="journal article" date="2014" name="Int. J. Syst. Evol. Microbiol.">
        <title>Complete genome sequence of Corynebacterium casei LMG S-19264T (=DSM 44701T), isolated from a smear-ripened cheese.</title>
        <authorList>
            <consortium name="US DOE Joint Genome Institute (JGI-PGF)"/>
            <person name="Walter F."/>
            <person name="Albersmeier A."/>
            <person name="Kalinowski J."/>
            <person name="Ruckert C."/>
        </authorList>
    </citation>
    <scope>NUCLEOTIDE SEQUENCE</scope>
    <source>
        <strain evidence="15">NBRC 103034</strain>
    </source>
</reference>
<protein>
    <submittedName>
        <fullName evidence="15">Type-b cytochrome</fullName>
    </submittedName>
</protein>
<evidence type="ECO:0000256" key="4">
    <source>
        <dbReference type="ARBA" id="ARBA00022475"/>
    </source>
</evidence>
<comment type="similarity">
    <text evidence="12">Belongs to the cytochrome b561 family.</text>
</comment>
<feature type="domain" description="Cytochrome b561 bacterial/Ni-hydrogenase" evidence="14">
    <location>
        <begin position="7"/>
        <end position="176"/>
    </location>
</feature>
<evidence type="ECO:0000256" key="5">
    <source>
        <dbReference type="ARBA" id="ARBA00022617"/>
    </source>
</evidence>
<dbReference type="PANTHER" id="PTHR30529:SF1">
    <property type="entry name" value="CYTOCHROME B561 HOMOLOG 2"/>
    <property type="match status" value="1"/>
</dbReference>
<feature type="transmembrane region" description="Helical" evidence="13">
    <location>
        <begin position="45"/>
        <end position="63"/>
    </location>
</feature>
<keyword evidence="9 13" id="KW-1133">Transmembrane helix</keyword>
<accession>A0AA37S6V4</accession>
<comment type="caution">
    <text evidence="15">The sequence shown here is derived from an EMBL/GenBank/DDBJ whole genome shotgun (WGS) entry which is preliminary data.</text>
</comment>
<reference evidence="15" key="2">
    <citation type="submission" date="2023-01" db="EMBL/GenBank/DDBJ databases">
        <title>Draft genome sequence of Pseudoalteromonas tetraodonis strain NBRC 103034.</title>
        <authorList>
            <person name="Sun Q."/>
            <person name="Mori K."/>
        </authorList>
    </citation>
    <scope>NUCLEOTIDE SEQUENCE</scope>
    <source>
        <strain evidence="15">NBRC 103034</strain>
    </source>
</reference>
<dbReference type="InterPro" id="IPR052168">
    <property type="entry name" value="Cytochrome_b561_oxidase"/>
</dbReference>
<proteinExistence type="inferred from homology"/>
<evidence type="ECO:0000256" key="11">
    <source>
        <dbReference type="ARBA" id="ARBA00023136"/>
    </source>
</evidence>
<evidence type="ECO:0000313" key="16">
    <source>
        <dbReference type="Proteomes" id="UP001161408"/>
    </source>
</evidence>
<keyword evidence="16" id="KW-1185">Reference proteome</keyword>
<comment type="subcellular location">
    <subcellularLocation>
        <location evidence="2">Cell membrane</location>
        <topology evidence="2">Multi-pass membrane protein</topology>
    </subcellularLocation>
</comment>
<dbReference type="GO" id="GO:0005886">
    <property type="term" value="C:plasma membrane"/>
    <property type="evidence" value="ECO:0007669"/>
    <property type="project" value="UniProtKB-SubCell"/>
</dbReference>
<dbReference type="GO" id="GO:0022904">
    <property type="term" value="P:respiratory electron transport chain"/>
    <property type="evidence" value="ECO:0007669"/>
    <property type="project" value="InterPro"/>
</dbReference>
<dbReference type="SUPFAM" id="SSF81342">
    <property type="entry name" value="Transmembrane di-heme cytochromes"/>
    <property type="match status" value="1"/>
</dbReference>
<comment type="cofactor">
    <cofactor evidence="1">
        <name>heme b</name>
        <dbReference type="ChEBI" id="CHEBI:60344"/>
    </cofactor>
</comment>
<evidence type="ECO:0000259" key="14">
    <source>
        <dbReference type="Pfam" id="PF01292"/>
    </source>
</evidence>
<evidence type="ECO:0000256" key="12">
    <source>
        <dbReference type="ARBA" id="ARBA00037975"/>
    </source>
</evidence>
<evidence type="ECO:0000256" key="8">
    <source>
        <dbReference type="ARBA" id="ARBA00022982"/>
    </source>
</evidence>
<dbReference type="GO" id="GO:0046872">
    <property type="term" value="F:metal ion binding"/>
    <property type="evidence" value="ECO:0007669"/>
    <property type="project" value="UniProtKB-KW"/>
</dbReference>
<dbReference type="Pfam" id="PF01292">
    <property type="entry name" value="Ni_hydr_CYTB"/>
    <property type="match status" value="1"/>
</dbReference>
<evidence type="ECO:0000256" key="2">
    <source>
        <dbReference type="ARBA" id="ARBA00004651"/>
    </source>
</evidence>
<keyword evidence="10" id="KW-0408">Iron</keyword>
<sequence>MKTINKYSASSMLIHWAMALIILSMLFLGLSMVQSLAVWQIEAIALHKSFGILALVLVAIRLINKVVTTSPALPPSVPKAQALAAHLTQVGLYASMILMPISGWLMQSADGRHVGFFDLFTLPSLVSKDIELYAFFREAHGLIAYAFLLFIFMHVSAALYHGLIKQDGVLGSMLPGKHK</sequence>
<dbReference type="Gene3D" id="1.20.950.20">
    <property type="entry name" value="Transmembrane di-heme cytochromes, Chain C"/>
    <property type="match status" value="1"/>
</dbReference>
<feature type="transmembrane region" description="Helical" evidence="13">
    <location>
        <begin position="12"/>
        <end position="33"/>
    </location>
</feature>
<keyword evidence="11 13" id="KW-0472">Membrane</keyword>
<dbReference type="InterPro" id="IPR016174">
    <property type="entry name" value="Di-haem_cyt_TM"/>
</dbReference>
<gene>
    <name evidence="15" type="ORF">GCM10007914_32460</name>
</gene>
<keyword evidence="7" id="KW-0479">Metal-binding</keyword>
<organism evidence="15 16">
    <name type="scientific">Pseudoalteromonas tetraodonis GFC</name>
    <dbReference type="NCBI Taxonomy" id="1315271"/>
    <lineage>
        <taxon>Bacteria</taxon>
        <taxon>Pseudomonadati</taxon>
        <taxon>Pseudomonadota</taxon>
        <taxon>Gammaproteobacteria</taxon>
        <taxon>Alteromonadales</taxon>
        <taxon>Pseudoalteromonadaceae</taxon>
        <taxon>Pseudoalteromonas</taxon>
    </lineage>
</organism>
<feature type="transmembrane region" description="Helical" evidence="13">
    <location>
        <begin position="83"/>
        <end position="105"/>
    </location>
</feature>
<evidence type="ECO:0000256" key="6">
    <source>
        <dbReference type="ARBA" id="ARBA00022692"/>
    </source>
</evidence>
<dbReference type="GO" id="GO:0009055">
    <property type="term" value="F:electron transfer activity"/>
    <property type="evidence" value="ECO:0007669"/>
    <property type="project" value="InterPro"/>
</dbReference>